<evidence type="ECO:0000256" key="5">
    <source>
        <dbReference type="ARBA" id="ARBA00022840"/>
    </source>
</evidence>
<dbReference type="CDD" id="cd05966">
    <property type="entry name" value="ACS"/>
    <property type="match status" value="1"/>
</dbReference>
<dbReference type="EC" id="6.2.1.1" evidence="2"/>
<keyword evidence="10" id="KW-1185">Reference proteome</keyword>
<dbReference type="Gene3D" id="3.40.50.12780">
    <property type="entry name" value="N-terminal domain of ligase-like"/>
    <property type="match status" value="1"/>
</dbReference>
<proteinExistence type="inferred from homology"/>
<keyword evidence="4" id="KW-0547">Nucleotide-binding</keyword>
<evidence type="ECO:0000313" key="10">
    <source>
        <dbReference type="Proteomes" id="UP000708148"/>
    </source>
</evidence>
<dbReference type="GO" id="GO:0019427">
    <property type="term" value="P:acetyl-CoA biosynthetic process from acetate"/>
    <property type="evidence" value="ECO:0007669"/>
    <property type="project" value="InterPro"/>
</dbReference>
<comment type="caution">
    <text evidence="9">The sequence shown here is derived from an EMBL/GenBank/DDBJ whole genome shotgun (WGS) entry which is preliminary data.</text>
</comment>
<keyword evidence="3" id="KW-0436">Ligase</keyword>
<dbReference type="Proteomes" id="UP000708148">
    <property type="component" value="Unassembled WGS sequence"/>
</dbReference>
<keyword evidence="5" id="KW-0067">ATP-binding</keyword>
<dbReference type="SUPFAM" id="SSF56801">
    <property type="entry name" value="Acetyl-CoA synthetase-like"/>
    <property type="match status" value="1"/>
</dbReference>
<dbReference type="AlphaFoldDB" id="A0A8S1J611"/>
<evidence type="ECO:0000256" key="4">
    <source>
        <dbReference type="ARBA" id="ARBA00022741"/>
    </source>
</evidence>
<organism evidence="9 10">
    <name type="scientific">Ostreobium quekettii</name>
    <dbReference type="NCBI Taxonomy" id="121088"/>
    <lineage>
        <taxon>Eukaryota</taxon>
        <taxon>Viridiplantae</taxon>
        <taxon>Chlorophyta</taxon>
        <taxon>core chlorophytes</taxon>
        <taxon>Ulvophyceae</taxon>
        <taxon>TCBD clade</taxon>
        <taxon>Bryopsidales</taxon>
        <taxon>Ostreobineae</taxon>
        <taxon>Ostreobiaceae</taxon>
        <taxon>Ostreobium</taxon>
    </lineage>
</organism>
<dbReference type="GO" id="GO:0005524">
    <property type="term" value="F:ATP binding"/>
    <property type="evidence" value="ECO:0007669"/>
    <property type="project" value="UniProtKB-KW"/>
</dbReference>
<evidence type="ECO:0000256" key="1">
    <source>
        <dbReference type="ARBA" id="ARBA00006432"/>
    </source>
</evidence>
<dbReference type="NCBIfam" id="NF001208">
    <property type="entry name" value="PRK00174.1"/>
    <property type="match status" value="1"/>
</dbReference>
<dbReference type="OrthoDB" id="1706066at2759"/>
<dbReference type="HAMAP" id="MF_01123">
    <property type="entry name" value="Ac_CoA_synth"/>
    <property type="match status" value="1"/>
</dbReference>
<dbReference type="FunFam" id="3.30.300.30:FF:000004">
    <property type="entry name" value="Acetyl-coenzyme A synthetase"/>
    <property type="match status" value="1"/>
</dbReference>
<feature type="domain" description="Acetyl-coenzyme A synthetase N-terminal" evidence="8">
    <location>
        <begin position="82"/>
        <end position="142"/>
    </location>
</feature>
<evidence type="ECO:0000259" key="8">
    <source>
        <dbReference type="Pfam" id="PF16177"/>
    </source>
</evidence>
<evidence type="ECO:0000256" key="2">
    <source>
        <dbReference type="ARBA" id="ARBA00013275"/>
    </source>
</evidence>
<dbReference type="FunFam" id="3.40.50.12780:FF:000001">
    <property type="entry name" value="Acetyl-coenzyme A synthetase"/>
    <property type="match status" value="1"/>
</dbReference>
<evidence type="ECO:0000259" key="7">
    <source>
        <dbReference type="Pfam" id="PF13193"/>
    </source>
</evidence>
<dbReference type="PANTHER" id="PTHR24095:SF14">
    <property type="entry name" value="ACETYL-COENZYME A SYNTHETASE 1"/>
    <property type="match status" value="1"/>
</dbReference>
<gene>
    <name evidence="9" type="ORF">OSTQU699_LOCUS7984</name>
</gene>
<dbReference type="InterPro" id="IPR011904">
    <property type="entry name" value="Ac_CoA_lig"/>
</dbReference>
<dbReference type="InterPro" id="IPR025110">
    <property type="entry name" value="AMP-bd_C"/>
</dbReference>
<dbReference type="PANTHER" id="PTHR24095">
    <property type="entry name" value="ACETYL-COENZYME A SYNTHETASE"/>
    <property type="match status" value="1"/>
</dbReference>
<name>A0A8S1J611_9CHLO</name>
<reference evidence="9" key="1">
    <citation type="submission" date="2020-12" db="EMBL/GenBank/DDBJ databases">
        <authorList>
            <person name="Iha C."/>
        </authorList>
    </citation>
    <scope>NUCLEOTIDE SEQUENCE</scope>
</reference>
<dbReference type="NCBIfam" id="TIGR02188">
    <property type="entry name" value="Ac_CoA_lig_AcsA"/>
    <property type="match status" value="1"/>
</dbReference>
<dbReference type="InterPro" id="IPR000873">
    <property type="entry name" value="AMP-dep_synth/lig_dom"/>
</dbReference>
<sequence length="717" mass="78791">MPTMAPVAPAARMTTIMPMASMPRCSVSTGPCFWGYRFWTHSQASPHRWMRQALPTAAAVADLFPPPPDLASKAHVTSQDEYERMYRQSIEDPDAFWGDQASSYHWETPWSTPIVDYNFDVRKGPVQITWFPGARTNLCYNAVDRHVLAGDGDKVAFLWEGNDPGVSSAMTYRQVQEQVCRLANWMKSVGVGKGDDVTIYMPMTPELPIAMLACARIGAVHSVVFAGFSAASLSSRMLDSSAKLVVTSSGVRRGPKVLNLKQIVDEAIALCAAKGHDVGTVLVEDHQTALNRSDVPFTPSRDVWWHDALAPQPAECPVLWLDSEEPSFKLYTSGSTGTPKAVQHSIGGYMVGSGATFKYVFDYRPGDVYWCTADCGWITGHSYVTYGPMFNGATQVLFEGVPTYPDAGRMWEIVDKYNVSLFYTAPTAIRALMAKGDEQVKKYSRQSLRLLGTVGEPINPEAWRWYHEVIGDSRCPIVDTYWQTETGAHVLAPLPGATALKPGSATFPFFGVQPVVLDDNGNELEGPATGVLAMKAPWPSIMRTVSGNQQRFEETYFSLFKGYYFSGDGCRRDEDGYMWITGRVDDVINNSGHRIGTAEVESALITHPAVAEAAVVPVPHDIKGQGIYAFVTLMQEHAYPPEEALKKELIATVRSTIGPIATPDNIHWAPGLPKTRSGKIMRRILRKIASLEESQLGDVSTLADPSVVETLLSTRGV</sequence>
<dbReference type="EMBL" id="CAJHUC010001896">
    <property type="protein sequence ID" value="CAD7702627.1"/>
    <property type="molecule type" value="Genomic_DNA"/>
</dbReference>
<dbReference type="InterPro" id="IPR032387">
    <property type="entry name" value="ACAS_N"/>
</dbReference>
<feature type="domain" description="AMP-binding enzyme C-terminal" evidence="7">
    <location>
        <begin position="599"/>
        <end position="679"/>
    </location>
</feature>
<comment type="similarity">
    <text evidence="1">Belongs to the ATP-dependent AMP-binding enzyme family.</text>
</comment>
<dbReference type="Pfam" id="PF16177">
    <property type="entry name" value="ACAS_N"/>
    <property type="match status" value="1"/>
</dbReference>
<dbReference type="Pfam" id="PF00501">
    <property type="entry name" value="AMP-binding"/>
    <property type="match status" value="1"/>
</dbReference>
<evidence type="ECO:0000313" key="9">
    <source>
        <dbReference type="EMBL" id="CAD7702627.1"/>
    </source>
</evidence>
<evidence type="ECO:0000256" key="3">
    <source>
        <dbReference type="ARBA" id="ARBA00022598"/>
    </source>
</evidence>
<dbReference type="Gene3D" id="3.30.300.30">
    <property type="match status" value="1"/>
</dbReference>
<feature type="domain" description="AMP-dependent synthetase/ligase" evidence="6">
    <location>
        <begin position="149"/>
        <end position="540"/>
    </location>
</feature>
<dbReference type="InterPro" id="IPR042099">
    <property type="entry name" value="ANL_N_sf"/>
</dbReference>
<evidence type="ECO:0000259" key="6">
    <source>
        <dbReference type="Pfam" id="PF00501"/>
    </source>
</evidence>
<dbReference type="GO" id="GO:0016208">
    <property type="term" value="F:AMP binding"/>
    <property type="evidence" value="ECO:0007669"/>
    <property type="project" value="InterPro"/>
</dbReference>
<accession>A0A8S1J611</accession>
<dbReference type="GO" id="GO:0003987">
    <property type="term" value="F:acetate-CoA ligase activity"/>
    <property type="evidence" value="ECO:0007669"/>
    <property type="project" value="UniProtKB-EC"/>
</dbReference>
<dbReference type="InterPro" id="IPR045851">
    <property type="entry name" value="AMP-bd_C_sf"/>
</dbReference>
<protein>
    <recommendedName>
        <fullName evidence="2">acetate--CoA ligase</fullName>
        <ecNumber evidence="2">6.2.1.1</ecNumber>
    </recommendedName>
</protein>
<dbReference type="Pfam" id="PF13193">
    <property type="entry name" value="AMP-binding_C"/>
    <property type="match status" value="1"/>
</dbReference>